<accession>A0ABU7TAD1</accession>
<organism evidence="2 3">
    <name type="scientific">Methylobacterium radiotolerans</name>
    <dbReference type="NCBI Taxonomy" id="31998"/>
    <lineage>
        <taxon>Bacteria</taxon>
        <taxon>Pseudomonadati</taxon>
        <taxon>Pseudomonadota</taxon>
        <taxon>Alphaproteobacteria</taxon>
        <taxon>Hyphomicrobiales</taxon>
        <taxon>Methylobacteriaceae</taxon>
        <taxon>Methylobacterium</taxon>
    </lineage>
</organism>
<feature type="compositionally biased region" description="Basic and acidic residues" evidence="1">
    <location>
        <begin position="83"/>
        <end position="100"/>
    </location>
</feature>
<evidence type="ECO:0000256" key="1">
    <source>
        <dbReference type="SAM" id="MobiDB-lite"/>
    </source>
</evidence>
<dbReference type="EMBL" id="MLBY01000004">
    <property type="protein sequence ID" value="MEE7457557.1"/>
    <property type="molecule type" value="Genomic_DNA"/>
</dbReference>
<comment type="caution">
    <text evidence="2">The sequence shown here is derived from an EMBL/GenBank/DDBJ whole genome shotgun (WGS) entry which is preliminary data.</text>
</comment>
<keyword evidence="3" id="KW-1185">Reference proteome</keyword>
<protein>
    <recommendedName>
        <fullName evidence="4">Secreted protein</fullName>
    </recommendedName>
</protein>
<gene>
    <name evidence="2" type="ORF">MRSR164_12435</name>
</gene>
<name>A0ABU7TAD1_9HYPH</name>
<evidence type="ECO:0000313" key="3">
    <source>
        <dbReference type="Proteomes" id="UP001349262"/>
    </source>
</evidence>
<proteinExistence type="predicted"/>
<sequence>MAATVLVVAAITLAASLFLVALTAVEVVVLIRPSVTVLRPPPLAGRAMVSAALISRAVDDVASCPLPAIARSSSAQGDDDDVDGVRGCEEDPCREDGGAD</sequence>
<dbReference type="Proteomes" id="UP001349262">
    <property type="component" value="Unassembled WGS sequence"/>
</dbReference>
<feature type="region of interest" description="Disordered" evidence="1">
    <location>
        <begin position="71"/>
        <end position="100"/>
    </location>
</feature>
<evidence type="ECO:0000313" key="2">
    <source>
        <dbReference type="EMBL" id="MEE7457557.1"/>
    </source>
</evidence>
<reference evidence="2 3" key="1">
    <citation type="journal article" date="2012" name="Genet. Mol. Biol.">
        <title>Analysis of 16S rRNA and mxaF genes revealing insights into Methylobacterium niche-specific plant association.</title>
        <authorList>
            <person name="Dourado M.N."/>
            <person name="Andreote F.D."/>
            <person name="Dini-Andreote F."/>
            <person name="Conti R."/>
            <person name="Araujo J.M."/>
            <person name="Araujo W.L."/>
        </authorList>
    </citation>
    <scope>NUCLEOTIDE SEQUENCE [LARGE SCALE GENOMIC DNA]</scope>
    <source>
        <strain evidence="2 3">SR1.6/4</strain>
    </source>
</reference>
<evidence type="ECO:0008006" key="4">
    <source>
        <dbReference type="Google" id="ProtNLM"/>
    </source>
</evidence>